<evidence type="ECO:0000256" key="1">
    <source>
        <dbReference type="ARBA" id="ARBA00004651"/>
    </source>
</evidence>
<dbReference type="SUPFAM" id="SSF90123">
    <property type="entry name" value="ABC transporter transmembrane region"/>
    <property type="match status" value="1"/>
</dbReference>
<keyword evidence="5 7" id="KW-1133">Transmembrane helix</keyword>
<evidence type="ECO:0000313" key="11">
    <source>
        <dbReference type="Proteomes" id="UP001244552"/>
    </source>
</evidence>
<dbReference type="InterPro" id="IPR027417">
    <property type="entry name" value="P-loop_NTPase"/>
</dbReference>
<dbReference type="PANTHER" id="PTHR24221">
    <property type="entry name" value="ATP-BINDING CASSETTE SUB-FAMILY B"/>
    <property type="match status" value="1"/>
</dbReference>
<keyword evidence="11" id="KW-1185">Reference proteome</keyword>
<feature type="transmembrane region" description="Helical" evidence="7">
    <location>
        <begin position="631"/>
        <end position="649"/>
    </location>
</feature>
<dbReference type="InterPro" id="IPR011527">
    <property type="entry name" value="ABC1_TM_dom"/>
</dbReference>
<keyword evidence="2 7" id="KW-0812">Transmembrane</keyword>
<dbReference type="GO" id="GO:0005524">
    <property type="term" value="F:ATP binding"/>
    <property type="evidence" value="ECO:0007669"/>
    <property type="project" value="UniProtKB-KW"/>
</dbReference>
<feature type="transmembrane region" description="Helical" evidence="7">
    <location>
        <begin position="542"/>
        <end position="565"/>
    </location>
</feature>
<dbReference type="InterPro" id="IPR017871">
    <property type="entry name" value="ABC_transporter-like_CS"/>
</dbReference>
<gene>
    <name evidence="10" type="ORF">QO018_000457</name>
</gene>
<dbReference type="Pfam" id="PF00664">
    <property type="entry name" value="ABC_membrane"/>
    <property type="match status" value="1"/>
</dbReference>
<feature type="transmembrane region" description="Helical" evidence="7">
    <location>
        <begin position="440"/>
        <end position="466"/>
    </location>
</feature>
<dbReference type="SMART" id="SM00382">
    <property type="entry name" value="AAA"/>
    <property type="match status" value="1"/>
</dbReference>
<dbReference type="InterPro" id="IPR003439">
    <property type="entry name" value="ABC_transporter-like_ATP-bd"/>
</dbReference>
<dbReference type="Gene3D" id="3.40.50.300">
    <property type="entry name" value="P-loop containing nucleotide triphosphate hydrolases"/>
    <property type="match status" value="1"/>
</dbReference>
<evidence type="ECO:0000256" key="6">
    <source>
        <dbReference type="ARBA" id="ARBA00023136"/>
    </source>
</evidence>
<sequence>MLDSNETLAAPVLLEGGSHRPLNLRDPRFGWRVEDGYVDLFLVDSPDGNAVLRRHLFRAETGALLFGVGQPGRATLVAVGSIGSRLHGQEWAAFAAEEDFLPRAEAWILRLTDAATGGEAIWPDRVAEPGDHRLGSGERLHADPRRPLWLTVTDGRVSWLGGPPADAGEPCLSLPLVDRAWIEGAGESTVALTEAWPSPERLWPALDRFHALVLERIAARFTRQAADEAARVARSQAVARESLSGALEGLAGLAAGGRDATPRAATGVAHPLAAAFVALAGHMGVEEPPPRLDLAGKGASEALDALLAAARLRGRKVVLREGWWRRDGAAMIGWLGEERAPVALLPTPAGFEVEDAAGRRRITQGLADELAAEGIHLYRPLPARALTAKEAIRFPLRGLGGDGMRLLFCGLAGAVLALLVPVATGLLFDGVIPRADRGQLVVIVVGLMAAAIGGAVFDLVKLLAVLRLESRIDGVMQAAFIDRLLSLPVGFFRRYTAGDLADRALGLQTVREILAASTMSGLLGALLGLVSLGLLAVYDWRLAIIATTLALLSAAVTATLSYGQLRHEREHIRRQGRLDGLVLQLIVGIGKLRVAGAEPRAMAEWARGFAAQKSRAVSAQRFANVLETFQAAFPTLATALVFLAVALLMEHDAKQQALAAAPRDAAAPFTTGSFVAFLTAFGQLMAALTGMAQALTKCLTVLPLMERARPILETAPEVPAGRDAPGDLQGGIRLSRVGFRYGPDSPRVLHDLSLTIEPGEFVAIVGASGSGKSTVMRLLLGFERPEQGEVFFDGRAAERLDLAAVRRQIGVVLQNGRVTAGSLFQNIVGTAPLGLDDAWHAAWLVGLDRDIEQMPMGMHTVLMDGGGTLSGGQRQRLMIARALVHRPRVLLLDEATSALDNRTQAVVTASLSKLSVTRVVIAHRLSTIRDVDRIFVMEEGRLVQAGPYDDLMAADGAFRRLASRQLL</sequence>
<evidence type="ECO:0000259" key="9">
    <source>
        <dbReference type="PROSITE" id="PS50929"/>
    </source>
</evidence>
<dbReference type="PROSITE" id="PS00211">
    <property type="entry name" value="ABC_TRANSPORTER_1"/>
    <property type="match status" value="1"/>
</dbReference>
<dbReference type="NCBIfam" id="TIGR03797">
    <property type="entry name" value="NHLM_micro_ABC2"/>
    <property type="match status" value="1"/>
</dbReference>
<dbReference type="Gene3D" id="1.20.1560.10">
    <property type="entry name" value="ABC transporter type 1, transmembrane domain"/>
    <property type="match status" value="1"/>
</dbReference>
<evidence type="ECO:0000256" key="5">
    <source>
        <dbReference type="ARBA" id="ARBA00022989"/>
    </source>
</evidence>
<reference evidence="10 11" key="1">
    <citation type="submission" date="2023-07" db="EMBL/GenBank/DDBJ databases">
        <title>Genomic Encyclopedia of Type Strains, Phase IV (KMG-IV): sequencing the most valuable type-strain genomes for metagenomic binning, comparative biology and taxonomic classification.</title>
        <authorList>
            <person name="Goeker M."/>
        </authorList>
    </citation>
    <scope>NUCLEOTIDE SEQUENCE [LARGE SCALE GENOMIC DNA]</scope>
    <source>
        <strain evidence="10 11">DSM 19922</strain>
    </source>
</reference>
<dbReference type="Proteomes" id="UP001244552">
    <property type="component" value="Unassembled WGS sequence"/>
</dbReference>
<dbReference type="InterPro" id="IPR022515">
    <property type="entry name" value="NHPM_micro_ABC2"/>
</dbReference>
<evidence type="ECO:0000256" key="7">
    <source>
        <dbReference type="SAM" id="Phobius"/>
    </source>
</evidence>
<dbReference type="Pfam" id="PF00005">
    <property type="entry name" value="ABC_tran"/>
    <property type="match status" value="1"/>
</dbReference>
<keyword evidence="3" id="KW-0547">Nucleotide-binding</keyword>
<dbReference type="InterPro" id="IPR003593">
    <property type="entry name" value="AAA+_ATPase"/>
</dbReference>
<name>A0ABU0MDW1_9PROT</name>
<dbReference type="EMBL" id="JAUSVU010000001">
    <property type="protein sequence ID" value="MDQ0531625.1"/>
    <property type="molecule type" value="Genomic_DNA"/>
</dbReference>
<dbReference type="RefSeq" id="WP_209977546.1">
    <property type="nucleotide sequence ID" value="NZ_JAGINO010000001.1"/>
</dbReference>
<proteinExistence type="predicted"/>
<organism evidence="10 11">
    <name type="scientific">Azospirillum picis</name>
    <dbReference type="NCBI Taxonomy" id="488438"/>
    <lineage>
        <taxon>Bacteria</taxon>
        <taxon>Pseudomonadati</taxon>
        <taxon>Pseudomonadota</taxon>
        <taxon>Alphaproteobacteria</taxon>
        <taxon>Rhodospirillales</taxon>
        <taxon>Azospirillaceae</taxon>
        <taxon>Azospirillum</taxon>
    </lineage>
</organism>
<keyword evidence="6 7" id="KW-0472">Membrane</keyword>
<comment type="subcellular location">
    <subcellularLocation>
        <location evidence="1">Cell membrane</location>
        <topology evidence="1">Multi-pass membrane protein</topology>
    </subcellularLocation>
</comment>
<dbReference type="PANTHER" id="PTHR24221:SF654">
    <property type="entry name" value="ATP-BINDING CASSETTE SUB-FAMILY B MEMBER 6"/>
    <property type="match status" value="1"/>
</dbReference>
<evidence type="ECO:0000256" key="2">
    <source>
        <dbReference type="ARBA" id="ARBA00022692"/>
    </source>
</evidence>
<evidence type="ECO:0000256" key="3">
    <source>
        <dbReference type="ARBA" id="ARBA00022741"/>
    </source>
</evidence>
<dbReference type="PROSITE" id="PS50929">
    <property type="entry name" value="ABC_TM1F"/>
    <property type="match status" value="1"/>
</dbReference>
<feature type="domain" description="ABC transmembrane type-1" evidence="9">
    <location>
        <begin position="406"/>
        <end position="700"/>
    </location>
</feature>
<feature type="transmembrane region" description="Helical" evidence="7">
    <location>
        <begin position="406"/>
        <end position="428"/>
    </location>
</feature>
<dbReference type="InterPro" id="IPR039421">
    <property type="entry name" value="Type_1_exporter"/>
</dbReference>
<keyword evidence="4 10" id="KW-0067">ATP-binding</keyword>
<feature type="transmembrane region" description="Helical" evidence="7">
    <location>
        <begin position="669"/>
        <end position="688"/>
    </location>
</feature>
<protein>
    <submittedName>
        <fullName evidence="10">NHLM bacteriocin system ABC transporter ATP-binding protein</fullName>
    </submittedName>
</protein>
<evidence type="ECO:0000313" key="10">
    <source>
        <dbReference type="EMBL" id="MDQ0531625.1"/>
    </source>
</evidence>
<evidence type="ECO:0000256" key="4">
    <source>
        <dbReference type="ARBA" id="ARBA00022840"/>
    </source>
</evidence>
<evidence type="ECO:0000259" key="8">
    <source>
        <dbReference type="PROSITE" id="PS50893"/>
    </source>
</evidence>
<dbReference type="PROSITE" id="PS50893">
    <property type="entry name" value="ABC_TRANSPORTER_2"/>
    <property type="match status" value="1"/>
</dbReference>
<accession>A0ABU0MDW1</accession>
<dbReference type="InterPro" id="IPR036640">
    <property type="entry name" value="ABC1_TM_sf"/>
</dbReference>
<feature type="domain" description="ABC transporter" evidence="8">
    <location>
        <begin position="732"/>
        <end position="964"/>
    </location>
</feature>
<dbReference type="SUPFAM" id="SSF52540">
    <property type="entry name" value="P-loop containing nucleoside triphosphate hydrolases"/>
    <property type="match status" value="1"/>
</dbReference>
<comment type="caution">
    <text evidence="10">The sequence shown here is derived from an EMBL/GenBank/DDBJ whole genome shotgun (WGS) entry which is preliminary data.</text>
</comment>
<feature type="transmembrane region" description="Helical" evidence="7">
    <location>
        <begin position="513"/>
        <end position="536"/>
    </location>
</feature>